<keyword evidence="5 7" id="KW-0067">ATP-binding</keyword>
<sequence>MIGVVRHLKCSRLLVGSTIELEAEFDEDCLEDYIWYKSNKPFMPHDRTIILNDKRSTTLSILHAMETDSGIYHVVSKSEYGIASTYASVTVINTDFNVLSSSEVVPTVDDLPDEIEVSKGEEVRIVCKATCDINTLVFWSKDGSDLENNDKVTSEYINNSCICLRIKSANSDDSGEYTVTVQDDITGHLETSSCFLNVIMRPNSILRPIKLKSSLIPTMACFGSSISFTCSFDIEDPRFHFSVWYIGNYRVERSNHRFHVMVKGGNFIFVVKQVEPGMEGEVTCEVRRVLPNGKSFFIDKTTTTLVIVPQAVIEEEIQNVCIKRSVYYYVSSKIAIVLVNSFKGIKNGSGIMQDNFSDDEITHGSHDTNGSFMITYCSLDDESFYLDVRNNDREIAVEKLYIYKRCLQSDEANSKISSKSVIVIEWDVAEFQKTNEKWYMIEVGKSNDNFVQAGVSSKPMFELEDPVQEQIMTFRVSAVSAPSTTDESTVRIVPAPKNALSTSKICELQTMEDFEKAYTKTGSLIGCGAFGSVVLVIGTDGEYYAAKVLKTRTQKKRELGIREYEMMKQLRHPKLIHLFGAYISKDSFVLVMDYLWGNELFDRIVDEEHIKEVDVVPYVRQICEALLYLHELKIAHLDLKPENIICLSPNSLQVKIIDFGLARYLDESQQTRAIYGTRDYVAPEVLNFDRLTLACDMWSLGVVTYMLLSGVMPFVGENWAQRSANITRAKYNYHESAFKEISDLAKDFVDHLLLLKPEYRMTASQALNHRWVKEGPPCGAKAGHMKRTRENLKSYLANYRARWQRAGNVLIAAHRLRTHRSTNEPGAPTVT</sequence>
<evidence type="ECO:0000256" key="2">
    <source>
        <dbReference type="ARBA" id="ARBA00022679"/>
    </source>
</evidence>
<dbReference type="PROSITE" id="PS00107">
    <property type="entry name" value="PROTEIN_KINASE_ATP"/>
    <property type="match status" value="1"/>
</dbReference>
<reference evidence="10" key="1">
    <citation type="submission" date="2021-09" db="EMBL/GenBank/DDBJ databases">
        <authorList>
            <person name="Martin H S."/>
        </authorList>
    </citation>
    <scope>NUCLEOTIDE SEQUENCE</scope>
</reference>
<feature type="binding site" evidence="7">
    <location>
        <position position="547"/>
    </location>
    <ligand>
        <name>ATP</name>
        <dbReference type="ChEBI" id="CHEBI:30616"/>
    </ligand>
</feature>
<dbReference type="Proteomes" id="UP000789524">
    <property type="component" value="Unassembled WGS sequence"/>
</dbReference>
<keyword evidence="6" id="KW-0393">Immunoglobulin domain</keyword>
<evidence type="ECO:0000256" key="7">
    <source>
        <dbReference type="PROSITE-ProRule" id="PRU10141"/>
    </source>
</evidence>
<keyword evidence="11" id="KW-1185">Reference proteome</keyword>
<evidence type="ECO:0000256" key="1">
    <source>
        <dbReference type="ARBA" id="ARBA00022527"/>
    </source>
</evidence>
<keyword evidence="1" id="KW-0723">Serine/threonine-protein kinase</keyword>
<dbReference type="InterPro" id="IPR017441">
    <property type="entry name" value="Protein_kinase_ATP_BS"/>
</dbReference>
<dbReference type="AlphaFoldDB" id="A0A8J2MI77"/>
<dbReference type="InterPro" id="IPR007110">
    <property type="entry name" value="Ig-like_dom"/>
</dbReference>
<gene>
    <name evidence="10" type="ORF">DCHRY22_LOCUS655</name>
</gene>
<dbReference type="OrthoDB" id="10260894at2759"/>
<dbReference type="Gene3D" id="1.10.510.10">
    <property type="entry name" value="Transferase(Phosphotransferase) domain 1"/>
    <property type="match status" value="1"/>
</dbReference>
<dbReference type="GO" id="GO:0005524">
    <property type="term" value="F:ATP binding"/>
    <property type="evidence" value="ECO:0007669"/>
    <property type="project" value="UniProtKB-UniRule"/>
</dbReference>
<dbReference type="SMART" id="SM00220">
    <property type="entry name" value="S_TKc"/>
    <property type="match status" value="1"/>
</dbReference>
<dbReference type="GO" id="GO:0004674">
    <property type="term" value="F:protein serine/threonine kinase activity"/>
    <property type="evidence" value="ECO:0007669"/>
    <property type="project" value="UniProtKB-KW"/>
</dbReference>
<dbReference type="EMBL" id="CAKASE010000043">
    <property type="protein sequence ID" value="CAG9558596.1"/>
    <property type="molecule type" value="Genomic_DNA"/>
</dbReference>
<dbReference type="SUPFAM" id="SSF56112">
    <property type="entry name" value="Protein kinase-like (PK-like)"/>
    <property type="match status" value="1"/>
</dbReference>
<feature type="domain" description="Protein kinase" evidence="8">
    <location>
        <begin position="519"/>
        <end position="772"/>
    </location>
</feature>
<dbReference type="Pfam" id="PF00069">
    <property type="entry name" value="Pkinase"/>
    <property type="match status" value="1"/>
</dbReference>
<dbReference type="GO" id="GO:0043065">
    <property type="term" value="P:positive regulation of apoptotic process"/>
    <property type="evidence" value="ECO:0007669"/>
    <property type="project" value="TreeGrafter"/>
</dbReference>
<dbReference type="Gene3D" id="3.30.200.20">
    <property type="entry name" value="Phosphorylase Kinase, domain 1"/>
    <property type="match status" value="1"/>
</dbReference>
<evidence type="ECO:0000256" key="3">
    <source>
        <dbReference type="ARBA" id="ARBA00022741"/>
    </source>
</evidence>
<accession>A0A8J2MI77</accession>
<evidence type="ECO:0000256" key="4">
    <source>
        <dbReference type="ARBA" id="ARBA00022777"/>
    </source>
</evidence>
<evidence type="ECO:0000313" key="10">
    <source>
        <dbReference type="EMBL" id="CAG9558596.1"/>
    </source>
</evidence>
<dbReference type="PROSITE" id="PS50835">
    <property type="entry name" value="IG_LIKE"/>
    <property type="match status" value="1"/>
</dbReference>
<dbReference type="GO" id="GO:0005634">
    <property type="term" value="C:nucleus"/>
    <property type="evidence" value="ECO:0007669"/>
    <property type="project" value="TreeGrafter"/>
</dbReference>
<dbReference type="Pfam" id="PF07679">
    <property type="entry name" value="I-set"/>
    <property type="match status" value="2"/>
</dbReference>
<evidence type="ECO:0000259" key="8">
    <source>
        <dbReference type="PROSITE" id="PS50011"/>
    </source>
</evidence>
<dbReference type="InterPro" id="IPR008271">
    <property type="entry name" value="Ser/Thr_kinase_AS"/>
</dbReference>
<dbReference type="InterPro" id="IPR013783">
    <property type="entry name" value="Ig-like_fold"/>
</dbReference>
<proteinExistence type="predicted"/>
<dbReference type="InterPro" id="IPR011009">
    <property type="entry name" value="Kinase-like_dom_sf"/>
</dbReference>
<name>A0A8J2MI77_9NEOP</name>
<dbReference type="InterPro" id="IPR000719">
    <property type="entry name" value="Prot_kinase_dom"/>
</dbReference>
<feature type="domain" description="Ig-like" evidence="9">
    <location>
        <begin position="106"/>
        <end position="197"/>
    </location>
</feature>
<dbReference type="GO" id="GO:0035556">
    <property type="term" value="P:intracellular signal transduction"/>
    <property type="evidence" value="ECO:0007669"/>
    <property type="project" value="TreeGrafter"/>
</dbReference>
<dbReference type="InterPro" id="IPR013098">
    <property type="entry name" value="Ig_I-set"/>
</dbReference>
<keyword evidence="4" id="KW-0418">Kinase</keyword>
<keyword evidence="3 7" id="KW-0547">Nucleotide-binding</keyword>
<dbReference type="PANTHER" id="PTHR24342">
    <property type="entry name" value="SERINE/THREONINE-PROTEIN KINASE 17"/>
    <property type="match status" value="1"/>
</dbReference>
<protein>
    <submittedName>
        <fullName evidence="10">(African queen) hypothetical protein</fullName>
    </submittedName>
</protein>
<evidence type="ECO:0000256" key="5">
    <source>
        <dbReference type="ARBA" id="ARBA00022840"/>
    </source>
</evidence>
<dbReference type="InterPro" id="IPR003599">
    <property type="entry name" value="Ig_sub"/>
</dbReference>
<dbReference type="SMART" id="SM00409">
    <property type="entry name" value="IG"/>
    <property type="match status" value="3"/>
</dbReference>
<evidence type="ECO:0000259" key="9">
    <source>
        <dbReference type="PROSITE" id="PS50835"/>
    </source>
</evidence>
<organism evidence="10 11">
    <name type="scientific">Danaus chrysippus</name>
    <name type="common">African queen</name>
    <dbReference type="NCBI Taxonomy" id="151541"/>
    <lineage>
        <taxon>Eukaryota</taxon>
        <taxon>Metazoa</taxon>
        <taxon>Ecdysozoa</taxon>
        <taxon>Arthropoda</taxon>
        <taxon>Hexapoda</taxon>
        <taxon>Insecta</taxon>
        <taxon>Pterygota</taxon>
        <taxon>Neoptera</taxon>
        <taxon>Endopterygota</taxon>
        <taxon>Lepidoptera</taxon>
        <taxon>Glossata</taxon>
        <taxon>Ditrysia</taxon>
        <taxon>Papilionoidea</taxon>
        <taxon>Nymphalidae</taxon>
        <taxon>Danainae</taxon>
        <taxon>Danaini</taxon>
        <taxon>Danaina</taxon>
        <taxon>Danaus</taxon>
        <taxon>Anosia</taxon>
    </lineage>
</organism>
<dbReference type="Gene3D" id="2.60.40.10">
    <property type="entry name" value="Immunoglobulins"/>
    <property type="match status" value="3"/>
</dbReference>
<dbReference type="PROSITE" id="PS50011">
    <property type="entry name" value="PROTEIN_KINASE_DOM"/>
    <property type="match status" value="1"/>
</dbReference>
<dbReference type="PANTHER" id="PTHR24342:SF20">
    <property type="entry name" value="MYOSIN LIGHT CHAIN KINASE, SMOOTH MUSCLE"/>
    <property type="match status" value="1"/>
</dbReference>
<keyword evidence="2" id="KW-0808">Transferase</keyword>
<comment type="caution">
    <text evidence="10">The sequence shown here is derived from an EMBL/GenBank/DDBJ whole genome shotgun (WGS) entry which is preliminary data.</text>
</comment>
<dbReference type="CDD" id="cd00096">
    <property type="entry name" value="Ig"/>
    <property type="match status" value="1"/>
</dbReference>
<evidence type="ECO:0000256" key="6">
    <source>
        <dbReference type="ARBA" id="ARBA00023319"/>
    </source>
</evidence>
<evidence type="ECO:0000313" key="11">
    <source>
        <dbReference type="Proteomes" id="UP000789524"/>
    </source>
</evidence>
<dbReference type="PROSITE" id="PS00108">
    <property type="entry name" value="PROTEIN_KINASE_ST"/>
    <property type="match status" value="1"/>
</dbReference>
<dbReference type="SUPFAM" id="SSF48726">
    <property type="entry name" value="Immunoglobulin"/>
    <property type="match status" value="3"/>
</dbReference>
<dbReference type="InterPro" id="IPR036179">
    <property type="entry name" value="Ig-like_dom_sf"/>
</dbReference>